<evidence type="ECO:0000313" key="3">
    <source>
        <dbReference type="Proteomes" id="UP000825890"/>
    </source>
</evidence>
<sequence>MAFKDYFQARYKLPVQIVYIILVVVAMGLSVPRLFMKNQPRTRANTIALGMGAKSLILIGYELLSEHTRSLKKWKSLKAYTIINFLEIVFWAGVMGLIFQANMKSCKGTGCYLSWGVMGVAAVLNQLAVWCFLASWFEFREFKRSRNTEYKEERLDSYQMSNKSTV</sequence>
<proteinExistence type="predicted"/>
<accession>A0A9P3C8Y4</accession>
<dbReference type="GeneID" id="68287836"/>
<feature type="transmembrane region" description="Helical" evidence="1">
    <location>
        <begin position="112"/>
        <end position="137"/>
    </location>
</feature>
<feature type="transmembrane region" description="Helical" evidence="1">
    <location>
        <begin position="16"/>
        <end position="35"/>
    </location>
</feature>
<keyword evidence="1" id="KW-0812">Transmembrane</keyword>
<dbReference type="RefSeq" id="XP_044653349.1">
    <property type="nucleotide sequence ID" value="XM_044797414.1"/>
</dbReference>
<evidence type="ECO:0000256" key="1">
    <source>
        <dbReference type="SAM" id="Phobius"/>
    </source>
</evidence>
<reference evidence="2 3" key="1">
    <citation type="submission" date="2021-01" db="EMBL/GenBank/DDBJ databases">
        <title>Cercospora kikuchii MAFF 305040 whole genome shotgun sequence.</title>
        <authorList>
            <person name="Kashiwa T."/>
            <person name="Suzuki T."/>
        </authorList>
    </citation>
    <scope>NUCLEOTIDE SEQUENCE [LARGE SCALE GENOMIC DNA]</scope>
    <source>
        <strain evidence="2 3">MAFF 305040</strain>
    </source>
</reference>
<dbReference type="OrthoDB" id="3436860at2759"/>
<keyword evidence="3" id="KW-1185">Reference proteome</keyword>
<feature type="transmembrane region" description="Helical" evidence="1">
    <location>
        <begin position="79"/>
        <end position="100"/>
    </location>
</feature>
<gene>
    <name evidence="2" type="ORF">CKM354_000226100</name>
</gene>
<keyword evidence="1" id="KW-1133">Transmembrane helix</keyword>
<name>A0A9P3C8Y4_9PEZI</name>
<dbReference type="EMBL" id="BOLY01000002">
    <property type="protein sequence ID" value="GIZ38862.1"/>
    <property type="molecule type" value="Genomic_DNA"/>
</dbReference>
<comment type="caution">
    <text evidence="2">The sequence shown here is derived from an EMBL/GenBank/DDBJ whole genome shotgun (WGS) entry which is preliminary data.</text>
</comment>
<evidence type="ECO:0000313" key="2">
    <source>
        <dbReference type="EMBL" id="GIZ38862.1"/>
    </source>
</evidence>
<keyword evidence="1" id="KW-0472">Membrane</keyword>
<organism evidence="2 3">
    <name type="scientific">Cercospora kikuchii</name>
    <dbReference type="NCBI Taxonomy" id="84275"/>
    <lineage>
        <taxon>Eukaryota</taxon>
        <taxon>Fungi</taxon>
        <taxon>Dikarya</taxon>
        <taxon>Ascomycota</taxon>
        <taxon>Pezizomycotina</taxon>
        <taxon>Dothideomycetes</taxon>
        <taxon>Dothideomycetidae</taxon>
        <taxon>Mycosphaerellales</taxon>
        <taxon>Mycosphaerellaceae</taxon>
        <taxon>Cercospora</taxon>
    </lineage>
</organism>
<dbReference type="AlphaFoldDB" id="A0A9P3C8Y4"/>
<dbReference type="Proteomes" id="UP000825890">
    <property type="component" value="Unassembled WGS sequence"/>
</dbReference>
<protein>
    <submittedName>
        <fullName evidence="2">Uncharacterized protein</fullName>
    </submittedName>
</protein>